<evidence type="ECO:0000256" key="8">
    <source>
        <dbReference type="ARBA" id="ARBA00023163"/>
    </source>
</evidence>
<evidence type="ECO:0000256" key="6">
    <source>
        <dbReference type="ARBA" id="ARBA00023015"/>
    </source>
</evidence>
<dbReference type="InterPro" id="IPR018764">
    <property type="entry name" value="RskA_C"/>
</dbReference>
<evidence type="ECO:0000256" key="5">
    <source>
        <dbReference type="ARBA" id="ARBA00022989"/>
    </source>
</evidence>
<evidence type="ECO:0000256" key="9">
    <source>
        <dbReference type="ARBA" id="ARBA00029829"/>
    </source>
</evidence>
<name>A0ABP3JWU4_9ACTN</name>
<evidence type="ECO:0000256" key="7">
    <source>
        <dbReference type="ARBA" id="ARBA00023136"/>
    </source>
</evidence>
<dbReference type="Gene3D" id="1.10.10.1320">
    <property type="entry name" value="Anti-sigma factor, zinc-finger domain"/>
    <property type="match status" value="1"/>
</dbReference>
<keyword evidence="7 11" id="KW-0472">Membrane</keyword>
<feature type="domain" description="Anti-sigma K factor RskA C-terminal" evidence="12">
    <location>
        <begin position="100"/>
        <end position="238"/>
    </location>
</feature>
<organism evidence="14 15">
    <name type="scientific">Streptomyces olivaceiscleroticus</name>
    <dbReference type="NCBI Taxonomy" id="68245"/>
    <lineage>
        <taxon>Bacteria</taxon>
        <taxon>Bacillati</taxon>
        <taxon>Actinomycetota</taxon>
        <taxon>Actinomycetes</taxon>
        <taxon>Kitasatosporales</taxon>
        <taxon>Streptomycetaceae</taxon>
        <taxon>Streptomyces</taxon>
    </lineage>
</organism>
<proteinExistence type="predicted"/>
<evidence type="ECO:0000259" key="13">
    <source>
        <dbReference type="Pfam" id="PF13490"/>
    </source>
</evidence>
<evidence type="ECO:0000256" key="11">
    <source>
        <dbReference type="SAM" id="Phobius"/>
    </source>
</evidence>
<dbReference type="InterPro" id="IPR027383">
    <property type="entry name" value="Znf_put"/>
</dbReference>
<comment type="caution">
    <text evidence="14">The sequence shown here is derived from an EMBL/GenBank/DDBJ whole genome shotgun (WGS) entry which is preliminary data.</text>
</comment>
<evidence type="ECO:0000313" key="15">
    <source>
        <dbReference type="Proteomes" id="UP001500909"/>
    </source>
</evidence>
<gene>
    <name evidence="14" type="ORF">GCM10010361_32490</name>
</gene>
<evidence type="ECO:0000256" key="3">
    <source>
        <dbReference type="ARBA" id="ARBA00022475"/>
    </source>
</evidence>
<evidence type="ECO:0000256" key="10">
    <source>
        <dbReference type="ARBA" id="ARBA00030803"/>
    </source>
</evidence>
<evidence type="ECO:0000256" key="2">
    <source>
        <dbReference type="ARBA" id="ARBA00004236"/>
    </source>
</evidence>
<sequence>MNDADLHTATGAYVLDALPEEERIRFEQHLRDCAACRQEVAELSATAARLGQAVAAVPPPELKDRVLHHIATVRQEPPPVGGDRFSGRVRRRSLPRLALAACLAAAVAFGGVAVWQHQEAREARSAAQQQAAELAAVLAAPDARVTTGKLSDGGSGTVVVSRAQNRAAFVASGLADLPGDKVYQLWFNDGGTMRAAGTFHPARGATATLLDGDLGKASGMGVTVEPAGGSRQPTTRPVALMDFPART</sequence>
<keyword evidence="15" id="KW-1185">Reference proteome</keyword>
<comment type="subcellular location">
    <subcellularLocation>
        <location evidence="2">Cell membrane</location>
    </subcellularLocation>
    <subcellularLocation>
        <location evidence="1">Membrane</location>
        <topology evidence="1">Single-pass membrane protein</topology>
    </subcellularLocation>
</comment>
<dbReference type="Proteomes" id="UP001500909">
    <property type="component" value="Unassembled WGS sequence"/>
</dbReference>
<keyword evidence="8" id="KW-0804">Transcription</keyword>
<feature type="transmembrane region" description="Helical" evidence="11">
    <location>
        <begin position="94"/>
        <end position="115"/>
    </location>
</feature>
<evidence type="ECO:0000313" key="14">
    <source>
        <dbReference type="EMBL" id="GAA0465897.1"/>
    </source>
</evidence>
<evidence type="ECO:0000259" key="12">
    <source>
        <dbReference type="Pfam" id="PF10099"/>
    </source>
</evidence>
<dbReference type="InterPro" id="IPR051474">
    <property type="entry name" value="Anti-sigma-K/W_factor"/>
</dbReference>
<protein>
    <recommendedName>
        <fullName evidence="10">Regulator of SigK</fullName>
    </recommendedName>
    <alternativeName>
        <fullName evidence="9">Sigma-K anti-sigma factor RskA</fullName>
    </alternativeName>
</protein>
<dbReference type="InterPro" id="IPR041916">
    <property type="entry name" value="Anti_sigma_zinc_sf"/>
</dbReference>
<evidence type="ECO:0000256" key="4">
    <source>
        <dbReference type="ARBA" id="ARBA00022692"/>
    </source>
</evidence>
<dbReference type="RefSeq" id="WP_346095621.1">
    <property type="nucleotide sequence ID" value="NZ_BAAABY010000023.1"/>
</dbReference>
<feature type="domain" description="Putative zinc-finger" evidence="13">
    <location>
        <begin position="11"/>
        <end position="37"/>
    </location>
</feature>
<keyword evidence="6" id="KW-0805">Transcription regulation</keyword>
<evidence type="ECO:0000256" key="1">
    <source>
        <dbReference type="ARBA" id="ARBA00004167"/>
    </source>
</evidence>
<dbReference type="Pfam" id="PF10099">
    <property type="entry name" value="RskA_C"/>
    <property type="match status" value="1"/>
</dbReference>
<dbReference type="PANTHER" id="PTHR37461:SF1">
    <property type="entry name" value="ANTI-SIGMA-K FACTOR RSKA"/>
    <property type="match status" value="1"/>
</dbReference>
<keyword evidence="5 11" id="KW-1133">Transmembrane helix</keyword>
<keyword evidence="4 11" id="KW-0812">Transmembrane</keyword>
<accession>A0ABP3JWU4</accession>
<reference evidence="15" key="1">
    <citation type="journal article" date="2019" name="Int. J. Syst. Evol. Microbiol.">
        <title>The Global Catalogue of Microorganisms (GCM) 10K type strain sequencing project: providing services to taxonomists for standard genome sequencing and annotation.</title>
        <authorList>
            <consortium name="The Broad Institute Genomics Platform"/>
            <consortium name="The Broad Institute Genome Sequencing Center for Infectious Disease"/>
            <person name="Wu L."/>
            <person name="Ma J."/>
        </authorList>
    </citation>
    <scope>NUCLEOTIDE SEQUENCE [LARGE SCALE GENOMIC DNA]</scope>
    <source>
        <strain evidence="15">JCM 4805</strain>
    </source>
</reference>
<dbReference type="PANTHER" id="PTHR37461">
    <property type="entry name" value="ANTI-SIGMA-K FACTOR RSKA"/>
    <property type="match status" value="1"/>
</dbReference>
<dbReference type="Pfam" id="PF13490">
    <property type="entry name" value="zf-HC2"/>
    <property type="match status" value="1"/>
</dbReference>
<keyword evidence="3" id="KW-1003">Cell membrane</keyword>
<dbReference type="EMBL" id="BAAABY010000023">
    <property type="protein sequence ID" value="GAA0465897.1"/>
    <property type="molecule type" value="Genomic_DNA"/>
</dbReference>